<feature type="transmembrane region" description="Helical" evidence="1">
    <location>
        <begin position="68"/>
        <end position="89"/>
    </location>
</feature>
<organism evidence="2 3">
    <name type="scientific">Ktedonospora formicarum</name>
    <dbReference type="NCBI Taxonomy" id="2778364"/>
    <lineage>
        <taxon>Bacteria</taxon>
        <taxon>Bacillati</taxon>
        <taxon>Chloroflexota</taxon>
        <taxon>Ktedonobacteria</taxon>
        <taxon>Ktedonobacterales</taxon>
        <taxon>Ktedonobacteraceae</taxon>
        <taxon>Ktedonospora</taxon>
    </lineage>
</organism>
<evidence type="ECO:0000313" key="2">
    <source>
        <dbReference type="EMBL" id="GHO49187.1"/>
    </source>
</evidence>
<evidence type="ECO:0000256" key="1">
    <source>
        <dbReference type="SAM" id="Phobius"/>
    </source>
</evidence>
<dbReference type="RefSeq" id="WP_220198295.1">
    <property type="nucleotide sequence ID" value="NZ_BNJF01000004.1"/>
</dbReference>
<keyword evidence="3" id="KW-1185">Reference proteome</keyword>
<reference evidence="2" key="1">
    <citation type="submission" date="2020-10" db="EMBL/GenBank/DDBJ databases">
        <title>Taxonomic study of unclassified bacteria belonging to the class Ktedonobacteria.</title>
        <authorList>
            <person name="Yabe S."/>
            <person name="Wang C.M."/>
            <person name="Zheng Y."/>
            <person name="Sakai Y."/>
            <person name="Cavaletti L."/>
            <person name="Monciardini P."/>
            <person name="Donadio S."/>
        </authorList>
    </citation>
    <scope>NUCLEOTIDE SEQUENCE</scope>
    <source>
        <strain evidence="2">SOSP1-1</strain>
    </source>
</reference>
<protein>
    <submittedName>
        <fullName evidence="2">Uncharacterized protein</fullName>
    </submittedName>
</protein>
<gene>
    <name evidence="2" type="ORF">KSX_73500</name>
</gene>
<evidence type="ECO:0000313" key="3">
    <source>
        <dbReference type="Proteomes" id="UP000612362"/>
    </source>
</evidence>
<keyword evidence="1" id="KW-0472">Membrane</keyword>
<name>A0A8J3I309_9CHLR</name>
<comment type="caution">
    <text evidence="2">The sequence shown here is derived from an EMBL/GenBank/DDBJ whole genome shotgun (WGS) entry which is preliminary data.</text>
</comment>
<feature type="transmembrane region" description="Helical" evidence="1">
    <location>
        <begin position="39"/>
        <end position="56"/>
    </location>
</feature>
<proteinExistence type="predicted"/>
<keyword evidence="1" id="KW-1133">Transmembrane helix</keyword>
<keyword evidence="1" id="KW-0812">Transmembrane</keyword>
<dbReference type="EMBL" id="BNJF01000004">
    <property type="protein sequence ID" value="GHO49187.1"/>
    <property type="molecule type" value="Genomic_DNA"/>
</dbReference>
<dbReference type="Proteomes" id="UP000612362">
    <property type="component" value="Unassembled WGS sequence"/>
</dbReference>
<dbReference type="AlphaFoldDB" id="A0A8J3I309"/>
<accession>A0A8J3I309</accession>
<sequence>MAVSSQPKQSYQIPTHLKVADTITLEIFGFSLTITMRQGIIVLLGGSLVYSTWNHLFWLDQWAGGGPLLHYILTGMLAFATFIIATFRFRERSLEMWLMLALRYYARSRTFVWHSSTLLTMREEHGMSIPQSLATRPVEQEEEA</sequence>